<keyword evidence="5" id="KW-1185">Reference proteome</keyword>
<gene>
    <name evidence="3" type="ORF">BG846_03800</name>
    <name evidence="2" type="ORF">K701_27570</name>
</gene>
<proteinExistence type="predicted"/>
<protein>
    <submittedName>
        <fullName evidence="3">Uncharacterized protein</fullName>
    </submittedName>
</protein>
<evidence type="ECO:0000313" key="2">
    <source>
        <dbReference type="EMBL" id="KAF0646743.1"/>
    </source>
</evidence>
<feature type="compositionally biased region" description="Low complexity" evidence="1">
    <location>
        <begin position="22"/>
        <end position="35"/>
    </location>
</feature>
<organism evidence="3 4">
    <name type="scientific">Streptomyces fradiae ATCC 10745 = DSM 40063</name>
    <dbReference type="NCBI Taxonomy" id="1319510"/>
    <lineage>
        <taxon>Bacteria</taxon>
        <taxon>Bacillati</taxon>
        <taxon>Actinomycetota</taxon>
        <taxon>Actinomycetes</taxon>
        <taxon>Kitasatosporales</taxon>
        <taxon>Streptomycetaceae</taxon>
        <taxon>Streptomyces</taxon>
    </lineage>
</organism>
<evidence type="ECO:0000256" key="1">
    <source>
        <dbReference type="SAM" id="MobiDB-lite"/>
    </source>
</evidence>
<feature type="region of interest" description="Disordered" evidence="1">
    <location>
        <begin position="14"/>
        <end position="78"/>
    </location>
</feature>
<dbReference type="Proteomes" id="UP000731519">
    <property type="component" value="Unassembled WGS sequence"/>
</dbReference>
<reference evidence="2 5" key="1">
    <citation type="submission" date="2013-05" db="EMBL/GenBank/DDBJ databases">
        <title>Genome Sequence of Streptomyces fradiae.</title>
        <authorList>
            <person name="Kirby R."/>
        </authorList>
    </citation>
    <scope>NUCLEOTIDE SEQUENCE [LARGE SCALE GENOMIC DNA]</scope>
    <source>
        <strain evidence="2 5">ATCC 10745</strain>
    </source>
</reference>
<dbReference type="AlphaFoldDB" id="A0A1Y2NSY5"/>
<feature type="compositionally biased region" description="Basic residues" evidence="1">
    <location>
        <begin position="36"/>
        <end position="45"/>
    </location>
</feature>
<name>A0A1Y2NSY5_STRFR</name>
<evidence type="ECO:0000313" key="4">
    <source>
        <dbReference type="Proteomes" id="UP000194318"/>
    </source>
</evidence>
<dbReference type="EMBL" id="MIFZ01000278">
    <property type="protein sequence ID" value="OSY50632.1"/>
    <property type="molecule type" value="Genomic_DNA"/>
</dbReference>
<reference evidence="3 4" key="2">
    <citation type="submission" date="2016-09" db="EMBL/GenBank/DDBJ databases">
        <title>Streptomyces fradiae DSM40063, a candidate organism with high potential of specific P450 cytochromes.</title>
        <authorList>
            <person name="Grumaz C."/>
            <person name="Vainshtein Y."/>
            <person name="Kirstahler P."/>
            <person name="Sohn K."/>
        </authorList>
    </citation>
    <scope>NUCLEOTIDE SEQUENCE [LARGE SCALE GENOMIC DNA]</scope>
    <source>
        <strain evidence="3 4">DSM 40063</strain>
    </source>
</reference>
<dbReference type="Proteomes" id="UP000194318">
    <property type="component" value="Unassembled WGS sequence"/>
</dbReference>
<evidence type="ECO:0000313" key="3">
    <source>
        <dbReference type="EMBL" id="OSY50632.1"/>
    </source>
</evidence>
<evidence type="ECO:0000313" key="5">
    <source>
        <dbReference type="Proteomes" id="UP000731519"/>
    </source>
</evidence>
<comment type="caution">
    <text evidence="3">The sequence shown here is derived from an EMBL/GenBank/DDBJ whole genome shotgun (WGS) entry which is preliminary data.</text>
</comment>
<sequence length="78" mass="9063">MHLRGQTAIPLTWQQDALWDEPTPTTPARQTPQRHPTVRPRRRPMHRYDAHARPATRPRASYTRGRRVTDIAPAGTYL</sequence>
<dbReference type="EMBL" id="ASYR01000048">
    <property type="protein sequence ID" value="KAF0646743.1"/>
    <property type="molecule type" value="Genomic_DNA"/>
</dbReference>
<accession>A0A1Y2NSY5</accession>